<keyword evidence="1" id="KW-0472">Membrane</keyword>
<comment type="caution">
    <text evidence="2">The sequence shown here is derived from an EMBL/GenBank/DDBJ whole genome shotgun (WGS) entry which is preliminary data.</text>
</comment>
<keyword evidence="1" id="KW-1133">Transmembrane helix</keyword>
<evidence type="ECO:0000313" key="3">
    <source>
        <dbReference type="Proteomes" id="UP001454036"/>
    </source>
</evidence>
<dbReference type="Proteomes" id="UP001454036">
    <property type="component" value="Unassembled WGS sequence"/>
</dbReference>
<name>A0AAV3QHX5_LITER</name>
<keyword evidence="1" id="KW-0812">Transmembrane</keyword>
<dbReference type="EMBL" id="BAABME010052434">
    <property type="protein sequence ID" value="GAA0163664.1"/>
    <property type="molecule type" value="Genomic_DNA"/>
</dbReference>
<reference evidence="2 3" key="1">
    <citation type="submission" date="2024-01" db="EMBL/GenBank/DDBJ databases">
        <title>The complete chloroplast genome sequence of Lithospermum erythrorhizon: insights into the phylogenetic relationship among Boraginaceae species and the maternal lineages of purple gromwells.</title>
        <authorList>
            <person name="Okada T."/>
            <person name="Watanabe K."/>
        </authorList>
    </citation>
    <scope>NUCLEOTIDE SEQUENCE [LARGE SCALE GENOMIC DNA]</scope>
</reference>
<organism evidence="2 3">
    <name type="scientific">Lithospermum erythrorhizon</name>
    <name type="common">Purple gromwell</name>
    <name type="synonym">Lithospermum officinale var. erythrorhizon</name>
    <dbReference type="NCBI Taxonomy" id="34254"/>
    <lineage>
        <taxon>Eukaryota</taxon>
        <taxon>Viridiplantae</taxon>
        <taxon>Streptophyta</taxon>
        <taxon>Embryophyta</taxon>
        <taxon>Tracheophyta</taxon>
        <taxon>Spermatophyta</taxon>
        <taxon>Magnoliopsida</taxon>
        <taxon>eudicotyledons</taxon>
        <taxon>Gunneridae</taxon>
        <taxon>Pentapetalae</taxon>
        <taxon>asterids</taxon>
        <taxon>lamiids</taxon>
        <taxon>Boraginales</taxon>
        <taxon>Boraginaceae</taxon>
        <taxon>Boraginoideae</taxon>
        <taxon>Lithospermeae</taxon>
        <taxon>Lithospermum</taxon>
    </lineage>
</organism>
<keyword evidence="3" id="KW-1185">Reference proteome</keyword>
<proteinExistence type="predicted"/>
<evidence type="ECO:0000313" key="2">
    <source>
        <dbReference type="EMBL" id="GAA0163664.1"/>
    </source>
</evidence>
<feature type="transmembrane region" description="Helical" evidence="1">
    <location>
        <begin position="98"/>
        <end position="120"/>
    </location>
</feature>
<accession>A0AAV3QHX5</accession>
<gene>
    <name evidence="2" type="ORF">LIER_44146</name>
</gene>
<dbReference type="AlphaFoldDB" id="A0AAV3QHX5"/>
<evidence type="ECO:0000256" key="1">
    <source>
        <dbReference type="SAM" id="Phobius"/>
    </source>
</evidence>
<protein>
    <submittedName>
        <fullName evidence="2">Uncharacterized protein</fullName>
    </submittedName>
</protein>
<sequence length="124" mass="14241">MIVPFFSLFGEGRSTFSMNSEYREAHYGKYLRTRSRMSRIDLNVVSIFNQEPEETSVNSSRQIEPMSNQGGNRPPTIIDIEAISDDVIILSPRSFAEVCFFSSLNFAAFFFPQIVSFILYDFII</sequence>